<dbReference type="SUPFAM" id="SSF53756">
    <property type="entry name" value="UDP-Glycosyltransferase/glycogen phosphorylase"/>
    <property type="match status" value="1"/>
</dbReference>
<feature type="domain" description="Glycosyltransferase subfamily 4-like N-terminal" evidence="3">
    <location>
        <begin position="24"/>
        <end position="225"/>
    </location>
</feature>
<evidence type="ECO:0000259" key="3">
    <source>
        <dbReference type="Pfam" id="PF13439"/>
    </source>
</evidence>
<dbReference type="InterPro" id="IPR001296">
    <property type="entry name" value="Glyco_trans_1"/>
</dbReference>
<name>A0A6J4H6T9_9PROT</name>
<protein>
    <submittedName>
        <fullName evidence="4">Glycosyl transferase, group 1</fullName>
    </submittedName>
</protein>
<dbReference type="AlphaFoldDB" id="A0A6J4H6T9"/>
<sequence>MREPAARPRLFIDGYNLALDQGTGVATYARNLSFALARLGFGVGVLYGTRPTHSVDPLIREIAFFDERVGEAPQWVEVLRRAHRMVTAPFGERAVRVPITGQVIATTFRDRLPHFDEIWNAQHLFQQAHAYFRVSRGPLTVRVPKRPDLMHWTYPVPVHMPRVQNIYTMHDLVPLRLPFTTLDHKRRYFRMSRLLARRAAHIVTVSENSRRDIINLLGVPEERVTNTWQSVEIPRRLTEAPMQAVRAEVAGSFGLEAGRYWLFFGAIEPKKNVGRMIQAFLASGVEGPLVIVGKKAWKSEGELKLLFDDHIRTIVQEGQTLRRRHKVMLLDYAPFRLLVNLIRGARAVLFPSLYEGFGLPALEAMLLGTPVVTSNTASMPEVVGDAAITVDPYDVSALVRAIQAVDGDPELRARLAAAGPRRAAQFSPERYAARLEALYGQLGLRAERPAAAADGDDAARLRAA</sequence>
<dbReference type="EMBL" id="CADCTG010000031">
    <property type="protein sequence ID" value="CAA9214647.1"/>
    <property type="molecule type" value="Genomic_DNA"/>
</dbReference>
<evidence type="ECO:0000313" key="4">
    <source>
        <dbReference type="EMBL" id="CAA9214647.1"/>
    </source>
</evidence>
<evidence type="ECO:0000259" key="2">
    <source>
        <dbReference type="Pfam" id="PF00534"/>
    </source>
</evidence>
<keyword evidence="1 4" id="KW-0808">Transferase</keyword>
<dbReference type="Gene3D" id="3.40.50.2000">
    <property type="entry name" value="Glycogen Phosphorylase B"/>
    <property type="match status" value="2"/>
</dbReference>
<proteinExistence type="predicted"/>
<dbReference type="Pfam" id="PF13439">
    <property type="entry name" value="Glyco_transf_4"/>
    <property type="match status" value="1"/>
</dbReference>
<organism evidence="4">
    <name type="scientific">uncultured Acetobacteraceae bacterium</name>
    <dbReference type="NCBI Taxonomy" id="169975"/>
    <lineage>
        <taxon>Bacteria</taxon>
        <taxon>Pseudomonadati</taxon>
        <taxon>Pseudomonadota</taxon>
        <taxon>Alphaproteobacteria</taxon>
        <taxon>Acetobacterales</taxon>
        <taxon>Acetobacteraceae</taxon>
        <taxon>environmental samples</taxon>
    </lineage>
</organism>
<dbReference type="GO" id="GO:0016757">
    <property type="term" value="F:glycosyltransferase activity"/>
    <property type="evidence" value="ECO:0007669"/>
    <property type="project" value="InterPro"/>
</dbReference>
<reference evidence="4" key="1">
    <citation type="submission" date="2020-02" db="EMBL/GenBank/DDBJ databases">
        <authorList>
            <person name="Meier V. D."/>
        </authorList>
    </citation>
    <scope>NUCLEOTIDE SEQUENCE</scope>
    <source>
        <strain evidence="4">AVDCRST_MAG08</strain>
    </source>
</reference>
<feature type="domain" description="Glycosyl transferase family 1" evidence="2">
    <location>
        <begin position="259"/>
        <end position="421"/>
    </location>
</feature>
<dbReference type="PANTHER" id="PTHR46401:SF2">
    <property type="entry name" value="GLYCOSYLTRANSFERASE WBBK-RELATED"/>
    <property type="match status" value="1"/>
</dbReference>
<evidence type="ECO:0000256" key="1">
    <source>
        <dbReference type="ARBA" id="ARBA00022679"/>
    </source>
</evidence>
<dbReference type="InterPro" id="IPR028098">
    <property type="entry name" value="Glyco_trans_4-like_N"/>
</dbReference>
<dbReference type="PANTHER" id="PTHR46401">
    <property type="entry name" value="GLYCOSYLTRANSFERASE WBBK-RELATED"/>
    <property type="match status" value="1"/>
</dbReference>
<dbReference type="Pfam" id="PF00534">
    <property type="entry name" value="Glycos_transf_1"/>
    <property type="match status" value="1"/>
</dbReference>
<gene>
    <name evidence="4" type="ORF">AVDCRST_MAG08-333</name>
</gene>
<accession>A0A6J4H6T9</accession>
<dbReference type="CDD" id="cd03809">
    <property type="entry name" value="GT4_MtfB-like"/>
    <property type="match status" value="1"/>
</dbReference>
<dbReference type="GO" id="GO:0009103">
    <property type="term" value="P:lipopolysaccharide biosynthetic process"/>
    <property type="evidence" value="ECO:0007669"/>
    <property type="project" value="TreeGrafter"/>
</dbReference>